<accession>A0A2T5LRN7</accession>
<keyword evidence="1" id="KW-0472">Membrane</keyword>
<dbReference type="GeneID" id="63809761"/>
<protein>
    <submittedName>
        <fullName evidence="2">Uncharacterized protein</fullName>
    </submittedName>
</protein>
<organism evidence="2 3">
    <name type="scientific">Aspergillus ochraceoroseus IBT 24754</name>
    <dbReference type="NCBI Taxonomy" id="1392256"/>
    <lineage>
        <taxon>Eukaryota</taxon>
        <taxon>Fungi</taxon>
        <taxon>Dikarya</taxon>
        <taxon>Ascomycota</taxon>
        <taxon>Pezizomycotina</taxon>
        <taxon>Eurotiomycetes</taxon>
        <taxon>Eurotiomycetidae</taxon>
        <taxon>Eurotiales</taxon>
        <taxon>Aspergillaceae</taxon>
        <taxon>Aspergillus</taxon>
        <taxon>Aspergillus subgen. Nidulantes</taxon>
    </lineage>
</organism>
<name>A0A2T5LRN7_9EURO</name>
<gene>
    <name evidence="2" type="ORF">P175DRAFT_0340306</name>
</gene>
<dbReference type="VEuPathDB" id="FungiDB:P175DRAFT_0340306"/>
<dbReference type="EMBL" id="MSFN02000007">
    <property type="protein sequence ID" value="PTU18947.1"/>
    <property type="molecule type" value="Genomic_DNA"/>
</dbReference>
<dbReference type="Proteomes" id="UP000244073">
    <property type="component" value="Unassembled WGS sequence"/>
</dbReference>
<evidence type="ECO:0000313" key="2">
    <source>
        <dbReference type="EMBL" id="PTU18947.1"/>
    </source>
</evidence>
<comment type="caution">
    <text evidence="2">The sequence shown here is derived from an EMBL/GenBank/DDBJ whole genome shotgun (WGS) entry which is preliminary data.</text>
</comment>
<reference evidence="2 3" key="1">
    <citation type="journal article" date="2018" name="Proc. Natl. Acad. Sci. U.S.A.">
        <title>Linking secondary metabolites to gene clusters through genome sequencing of six diverse Aspergillus species.</title>
        <authorList>
            <person name="Kaerboelling I."/>
            <person name="Vesth T.C."/>
            <person name="Frisvad J.C."/>
            <person name="Nybo J.L."/>
            <person name="Theobald S."/>
            <person name="Kuo A."/>
            <person name="Bowyer P."/>
            <person name="Matsuda Y."/>
            <person name="Mondo S."/>
            <person name="Lyhne E.K."/>
            <person name="Kogle M.E."/>
            <person name="Clum A."/>
            <person name="Lipzen A."/>
            <person name="Salamov A."/>
            <person name="Ngan C.Y."/>
            <person name="Daum C."/>
            <person name="Chiniquy J."/>
            <person name="Barry K."/>
            <person name="LaButti K."/>
            <person name="Haridas S."/>
            <person name="Simmons B.A."/>
            <person name="Magnuson J.K."/>
            <person name="Mortensen U.H."/>
            <person name="Larsen T.O."/>
            <person name="Grigoriev I.V."/>
            <person name="Baker S.E."/>
            <person name="Andersen M.R."/>
        </authorList>
    </citation>
    <scope>NUCLEOTIDE SEQUENCE [LARGE SCALE GENOMIC DNA]</scope>
    <source>
        <strain evidence="2 3">IBT 24754</strain>
    </source>
</reference>
<feature type="transmembrane region" description="Helical" evidence="1">
    <location>
        <begin position="12"/>
        <end position="37"/>
    </location>
</feature>
<evidence type="ECO:0000313" key="3">
    <source>
        <dbReference type="Proteomes" id="UP000244073"/>
    </source>
</evidence>
<evidence type="ECO:0000256" key="1">
    <source>
        <dbReference type="SAM" id="Phobius"/>
    </source>
</evidence>
<keyword evidence="1" id="KW-0812">Transmembrane</keyword>
<proteinExistence type="predicted"/>
<dbReference type="AlphaFoldDB" id="A0A2T5LRN7"/>
<dbReference type="RefSeq" id="XP_040750339.1">
    <property type="nucleotide sequence ID" value="XM_040892879.1"/>
</dbReference>
<sequence>MMYAGVGILRCVFYFIFFVFFPWSFSLLSLTGCVLLLSSELECDGQEELEWIMDSFVNILSFAIRHCQRKTPVARTLSGVWIFPPLLYTRMCGKDDLFIQYQQNLNSHYIPLPPVLRLTTTYRSMTHWAPVTNQEPDHGPGESCPERWRWACSLRRQGFGEVQRLPGSKAPIITGDGGFKAEKNGMA</sequence>
<keyword evidence="1" id="KW-1133">Transmembrane helix</keyword>